<comment type="caution">
    <text evidence="2">The sequence shown here is derived from an EMBL/GenBank/DDBJ whole genome shotgun (WGS) entry which is preliminary data.</text>
</comment>
<evidence type="ECO:0000256" key="1">
    <source>
        <dbReference type="SAM" id="MobiDB-lite"/>
    </source>
</evidence>
<dbReference type="Proteomes" id="UP001144673">
    <property type="component" value="Chromosome 1"/>
</dbReference>
<dbReference type="KEGG" id="amus:LMH87_007142"/>
<dbReference type="EMBL" id="JAJHUN010000001">
    <property type="protein sequence ID" value="KAJ4165512.1"/>
    <property type="molecule type" value="Genomic_DNA"/>
</dbReference>
<feature type="region of interest" description="Disordered" evidence="1">
    <location>
        <begin position="1"/>
        <end position="26"/>
    </location>
</feature>
<accession>A0A9W8QSI8</accession>
<reference evidence="2" key="1">
    <citation type="journal article" date="2023" name="Access Microbiol">
        <title>De-novo genome assembly for Akanthomyces muscarius, a biocontrol agent of insect agricultural pests.</title>
        <authorList>
            <person name="Erdos Z."/>
            <person name="Studholme D.J."/>
            <person name="Raymond B."/>
            <person name="Sharma M."/>
        </authorList>
    </citation>
    <scope>NUCLEOTIDE SEQUENCE</scope>
    <source>
        <strain evidence="2">Ve6</strain>
    </source>
</reference>
<dbReference type="RefSeq" id="XP_056060427.1">
    <property type="nucleotide sequence ID" value="XM_056192183.1"/>
</dbReference>
<dbReference type="GeneID" id="80894301"/>
<sequence length="76" mass="8376">MPQPGPESVMKARILSSSTPPPRPHHWADTITVQAKLYLGSRNPAQALYQKQITNHTETAHPASHLRLAVAVQECI</sequence>
<dbReference type="AlphaFoldDB" id="A0A9W8QSI8"/>
<organism evidence="2 3">
    <name type="scientific">Akanthomyces muscarius</name>
    <name type="common">Entomopathogenic fungus</name>
    <name type="synonym">Lecanicillium muscarium</name>
    <dbReference type="NCBI Taxonomy" id="2231603"/>
    <lineage>
        <taxon>Eukaryota</taxon>
        <taxon>Fungi</taxon>
        <taxon>Dikarya</taxon>
        <taxon>Ascomycota</taxon>
        <taxon>Pezizomycotina</taxon>
        <taxon>Sordariomycetes</taxon>
        <taxon>Hypocreomycetidae</taxon>
        <taxon>Hypocreales</taxon>
        <taxon>Cordycipitaceae</taxon>
        <taxon>Akanthomyces</taxon>
    </lineage>
</organism>
<name>A0A9W8QSI8_AKAMU</name>
<protein>
    <submittedName>
        <fullName evidence="2">Uncharacterized protein</fullName>
    </submittedName>
</protein>
<gene>
    <name evidence="2" type="ORF">LMH87_007142</name>
</gene>
<keyword evidence="3" id="KW-1185">Reference proteome</keyword>
<evidence type="ECO:0000313" key="2">
    <source>
        <dbReference type="EMBL" id="KAJ4165512.1"/>
    </source>
</evidence>
<evidence type="ECO:0000313" key="3">
    <source>
        <dbReference type="Proteomes" id="UP001144673"/>
    </source>
</evidence>
<proteinExistence type="predicted"/>